<name>A0A9D3VX35_9ROSI</name>
<evidence type="ECO:0000313" key="2">
    <source>
        <dbReference type="Proteomes" id="UP000828251"/>
    </source>
</evidence>
<dbReference type="OrthoDB" id="1750150at2759"/>
<dbReference type="AlphaFoldDB" id="A0A9D3VX35"/>
<dbReference type="EMBL" id="JAIQCV010000005">
    <property type="protein sequence ID" value="KAH1098937.1"/>
    <property type="molecule type" value="Genomic_DNA"/>
</dbReference>
<dbReference type="Proteomes" id="UP000828251">
    <property type="component" value="Unassembled WGS sequence"/>
</dbReference>
<protein>
    <submittedName>
        <fullName evidence="1">Uncharacterized protein</fullName>
    </submittedName>
</protein>
<reference evidence="1 2" key="1">
    <citation type="journal article" date="2021" name="Plant Biotechnol. J.">
        <title>Multi-omics assisted identification of the key and species-specific regulatory components of drought-tolerant mechanisms in Gossypium stocksii.</title>
        <authorList>
            <person name="Yu D."/>
            <person name="Ke L."/>
            <person name="Zhang D."/>
            <person name="Wu Y."/>
            <person name="Sun Y."/>
            <person name="Mei J."/>
            <person name="Sun J."/>
            <person name="Sun Y."/>
        </authorList>
    </citation>
    <scope>NUCLEOTIDE SEQUENCE [LARGE SCALE GENOMIC DNA]</scope>
    <source>
        <strain evidence="2">cv. E1</strain>
        <tissue evidence="1">Leaf</tissue>
    </source>
</reference>
<gene>
    <name evidence="1" type="ORF">J1N35_015858</name>
</gene>
<evidence type="ECO:0000313" key="1">
    <source>
        <dbReference type="EMBL" id="KAH1098937.1"/>
    </source>
</evidence>
<proteinExistence type="predicted"/>
<dbReference type="SUPFAM" id="SSF53756">
    <property type="entry name" value="UDP-Glycosyltransferase/glycogen phosphorylase"/>
    <property type="match status" value="1"/>
</dbReference>
<keyword evidence="2" id="KW-1185">Reference proteome</keyword>
<organism evidence="1 2">
    <name type="scientific">Gossypium stocksii</name>
    <dbReference type="NCBI Taxonomy" id="47602"/>
    <lineage>
        <taxon>Eukaryota</taxon>
        <taxon>Viridiplantae</taxon>
        <taxon>Streptophyta</taxon>
        <taxon>Embryophyta</taxon>
        <taxon>Tracheophyta</taxon>
        <taxon>Spermatophyta</taxon>
        <taxon>Magnoliopsida</taxon>
        <taxon>eudicotyledons</taxon>
        <taxon>Gunneridae</taxon>
        <taxon>Pentapetalae</taxon>
        <taxon>rosids</taxon>
        <taxon>malvids</taxon>
        <taxon>Malvales</taxon>
        <taxon>Malvaceae</taxon>
        <taxon>Malvoideae</taxon>
        <taxon>Gossypium</taxon>
    </lineage>
</organism>
<dbReference type="Gene3D" id="3.40.50.2000">
    <property type="entry name" value="Glycogen Phosphorylase B"/>
    <property type="match status" value="2"/>
</dbReference>
<accession>A0A9D3VX35</accession>
<comment type="caution">
    <text evidence="1">The sequence shown here is derived from an EMBL/GenBank/DDBJ whole genome shotgun (WGS) entry which is preliminary data.</text>
</comment>
<sequence>MESASESADPPFSFLLHVALRLELDVGGAFMWCAYHCVPSMGRSSDKCCLLGRCVQNRLENGPWKGKKRITPNEEVAKCFVEATLGLKAKDLKSNALKWKLAAEAAVADGGSSDKNMQTFIDEVKNRCRAQE</sequence>